<gene>
    <name evidence="1" type="ORF">KQI88_05045</name>
</gene>
<protein>
    <submittedName>
        <fullName evidence="1">Uncharacterized protein</fullName>
    </submittedName>
</protein>
<evidence type="ECO:0000313" key="2">
    <source>
        <dbReference type="Proteomes" id="UP000779508"/>
    </source>
</evidence>
<proteinExistence type="predicted"/>
<dbReference type="EMBL" id="JAHLQK010000002">
    <property type="protein sequence ID" value="MBU5675775.1"/>
    <property type="molecule type" value="Genomic_DNA"/>
</dbReference>
<dbReference type="RefSeq" id="WP_216415276.1">
    <property type="nucleotide sequence ID" value="NZ_JAHLQK010000002.1"/>
</dbReference>
<organism evidence="1 2">
    <name type="scientific">Alkaliphilus flagellatus</name>
    <dbReference type="NCBI Taxonomy" id="2841507"/>
    <lineage>
        <taxon>Bacteria</taxon>
        <taxon>Bacillati</taxon>
        <taxon>Bacillota</taxon>
        <taxon>Clostridia</taxon>
        <taxon>Peptostreptococcales</taxon>
        <taxon>Natronincolaceae</taxon>
        <taxon>Alkaliphilus</taxon>
    </lineage>
</organism>
<accession>A0ABS6FZU8</accession>
<evidence type="ECO:0000313" key="1">
    <source>
        <dbReference type="EMBL" id="MBU5675775.1"/>
    </source>
</evidence>
<keyword evidence="2" id="KW-1185">Reference proteome</keyword>
<sequence>MALPKLGEKRTVTKYVSTDQIRKEIGIGENVSLLLYVPTTVSVIFDIFKVAVVNFLPYTVFGLTLGLYSKFLEIMIERHLDAKGFNISEQYEWNVDPIMGYEDVAKWRSIPSTRKYTAVY</sequence>
<name>A0ABS6FZU8_9FIRM</name>
<comment type="caution">
    <text evidence="1">The sequence shown here is derived from an EMBL/GenBank/DDBJ whole genome shotgun (WGS) entry which is preliminary data.</text>
</comment>
<reference evidence="1 2" key="1">
    <citation type="submission" date="2021-06" db="EMBL/GenBank/DDBJ databases">
        <authorList>
            <person name="Sun Q."/>
            <person name="Li D."/>
        </authorList>
    </citation>
    <scope>NUCLEOTIDE SEQUENCE [LARGE SCALE GENOMIC DNA]</scope>
    <source>
        <strain evidence="1 2">MSJ-5</strain>
    </source>
</reference>
<dbReference type="Proteomes" id="UP000779508">
    <property type="component" value="Unassembled WGS sequence"/>
</dbReference>